<dbReference type="GO" id="GO:0016887">
    <property type="term" value="F:ATP hydrolysis activity"/>
    <property type="evidence" value="ECO:0007669"/>
    <property type="project" value="InterPro"/>
</dbReference>
<sequence>MSLLEIKNVSKSFDMKGSSLNVINDFNFTAEKGDLIALTGPSGAGKSTLLHIIGGLDKPTKGNVIFNNIDIYNMKETELNVYRGKNMGFVFQFHYLLDDFTAIENIMIPMLIHNVSKRDAEKRAEELIKSVCLYERRNHYPSELSGGEQQRIAVARALSNKPEIILADEPTGNLDKSNSLAVLDILKQQAENGVCVIIVTHDEYIATECKKHIVMQKL</sequence>
<dbReference type="RefSeq" id="WP_023275140.1">
    <property type="nucleotide sequence ID" value="NZ_CP097562.1"/>
</dbReference>
<evidence type="ECO:0000313" key="5">
    <source>
        <dbReference type="EMBL" id="USF23768.1"/>
    </source>
</evidence>
<keyword evidence="6" id="KW-1185">Reference proteome</keyword>
<dbReference type="EMBL" id="CP097562">
    <property type="protein sequence ID" value="USF23768.1"/>
    <property type="molecule type" value="Genomic_DNA"/>
</dbReference>
<protein>
    <submittedName>
        <fullName evidence="5">Lipoprotein-releasing system ATP-binding protein LolD</fullName>
        <ecNumber evidence="5">3.6.3.-</ecNumber>
    </submittedName>
</protein>
<evidence type="ECO:0000313" key="6">
    <source>
        <dbReference type="Proteomes" id="UP000017429"/>
    </source>
</evidence>
<dbReference type="PROSITE" id="PS00211">
    <property type="entry name" value="ABC_TRANSPORTER_1"/>
    <property type="match status" value="1"/>
</dbReference>
<dbReference type="InterPro" id="IPR003439">
    <property type="entry name" value="ABC_transporter-like_ATP-bd"/>
</dbReference>
<dbReference type="PANTHER" id="PTHR24220">
    <property type="entry name" value="IMPORT ATP-BINDING PROTEIN"/>
    <property type="match status" value="1"/>
</dbReference>
<proteinExistence type="inferred from homology"/>
<evidence type="ECO:0000256" key="3">
    <source>
        <dbReference type="ARBA" id="ARBA00022840"/>
    </source>
</evidence>
<keyword evidence="2" id="KW-0547">Nucleotide-binding</keyword>
<reference evidence="5" key="3">
    <citation type="submission" date="2022-06" db="EMBL/GenBank/DDBJ databases">
        <title>Resources to Facilitate Use of the Altered Schaedler Flora (ASF) Mouse Model to Study Microbiome Function.</title>
        <authorList>
            <person name="Proctor A."/>
            <person name="Parvinroo S."/>
            <person name="Richie T."/>
            <person name="Jia X."/>
            <person name="Lee S.T.M."/>
            <person name="Karp P.D."/>
            <person name="Paley S."/>
            <person name="Kostic A.D."/>
            <person name="Pierre J.F."/>
            <person name="Wannemuehler M.J."/>
            <person name="Phillips G.J."/>
        </authorList>
    </citation>
    <scope>NUCLEOTIDE SEQUENCE</scope>
    <source>
        <strain evidence="5">ASF457</strain>
    </source>
</reference>
<gene>
    <name evidence="5" type="primary">lolD</name>
    <name evidence="5" type="ORF">N508_000835</name>
</gene>
<dbReference type="InterPro" id="IPR017871">
    <property type="entry name" value="ABC_transporter-like_CS"/>
</dbReference>
<dbReference type="Pfam" id="PF00005">
    <property type="entry name" value="ABC_tran"/>
    <property type="match status" value="1"/>
</dbReference>
<dbReference type="AlphaFoldDB" id="V2QFF2"/>
<dbReference type="PROSITE" id="PS50893">
    <property type="entry name" value="ABC_TRANSPORTER_2"/>
    <property type="match status" value="1"/>
</dbReference>
<evidence type="ECO:0000256" key="2">
    <source>
        <dbReference type="ARBA" id="ARBA00022741"/>
    </source>
</evidence>
<dbReference type="SUPFAM" id="SSF52540">
    <property type="entry name" value="P-loop containing nucleoside triphosphate hydrolases"/>
    <property type="match status" value="1"/>
</dbReference>
<organism evidence="5 6">
    <name type="scientific">Mucispirillum schaedleri ASF457</name>
    <dbReference type="NCBI Taxonomy" id="1379858"/>
    <lineage>
        <taxon>Bacteria</taxon>
        <taxon>Pseudomonadati</taxon>
        <taxon>Deferribacterota</taxon>
        <taxon>Deferribacteres</taxon>
        <taxon>Deferribacterales</taxon>
        <taxon>Mucispirillaceae</taxon>
        <taxon>Mucispirillum</taxon>
    </lineage>
</organism>
<dbReference type="GO" id="GO:0005524">
    <property type="term" value="F:ATP binding"/>
    <property type="evidence" value="ECO:0007669"/>
    <property type="project" value="UniProtKB-KW"/>
</dbReference>
<keyword evidence="5" id="KW-0378">Hydrolase</keyword>
<evidence type="ECO:0000256" key="4">
    <source>
        <dbReference type="ARBA" id="ARBA00038388"/>
    </source>
</evidence>
<name>V2QFF2_9BACT</name>
<keyword evidence="5" id="KW-0449">Lipoprotein</keyword>
<dbReference type="InterPro" id="IPR003593">
    <property type="entry name" value="AAA+_ATPase"/>
</dbReference>
<dbReference type="Proteomes" id="UP000017429">
    <property type="component" value="Chromosome"/>
</dbReference>
<dbReference type="InterPro" id="IPR015854">
    <property type="entry name" value="ABC_transpr_LolD-like"/>
</dbReference>
<reference evidence="5" key="1">
    <citation type="journal article" date="2014" name="Genome Announc.">
        <title>Draft genome sequences of the altered schaedler flora, a defined bacterial community from gnotobiotic mice.</title>
        <authorList>
            <person name="Wannemuehler M.J."/>
            <person name="Overstreet A.M."/>
            <person name="Ward D.V."/>
            <person name="Phillips G.J."/>
        </authorList>
    </citation>
    <scope>NUCLEOTIDE SEQUENCE</scope>
    <source>
        <strain evidence="5">ASF457</strain>
    </source>
</reference>
<dbReference type="OrthoDB" id="9809450at2"/>
<keyword evidence="3 5" id="KW-0067">ATP-binding</keyword>
<keyword evidence="1" id="KW-0813">Transport</keyword>
<dbReference type="GO" id="GO:0005886">
    <property type="term" value="C:plasma membrane"/>
    <property type="evidence" value="ECO:0007669"/>
    <property type="project" value="TreeGrafter"/>
</dbReference>
<accession>V2QFF2</accession>
<dbReference type="CDD" id="cd03255">
    <property type="entry name" value="ABC_MJ0796_LolCDE_FtsE"/>
    <property type="match status" value="1"/>
</dbReference>
<evidence type="ECO:0000256" key="1">
    <source>
        <dbReference type="ARBA" id="ARBA00022448"/>
    </source>
</evidence>
<dbReference type="SMART" id="SM00382">
    <property type="entry name" value="AAA"/>
    <property type="match status" value="1"/>
</dbReference>
<dbReference type="FunFam" id="3.40.50.300:FF:000032">
    <property type="entry name" value="Export ABC transporter ATP-binding protein"/>
    <property type="match status" value="1"/>
</dbReference>
<comment type="similarity">
    <text evidence="4">Belongs to the ABC transporter superfamily. Macrolide exporter (TC 3.A.1.122) family.</text>
</comment>
<reference evidence="5" key="2">
    <citation type="submission" date="2022-05" db="EMBL/GenBank/DDBJ databases">
        <authorList>
            <person name="Proctor A.L."/>
            <person name="Phillips G.J."/>
            <person name="Wannemuehler M.J."/>
        </authorList>
    </citation>
    <scope>NUCLEOTIDE SEQUENCE</scope>
    <source>
        <strain evidence="5">ASF457</strain>
    </source>
</reference>
<dbReference type="GO" id="GO:0098796">
    <property type="term" value="C:membrane protein complex"/>
    <property type="evidence" value="ECO:0007669"/>
    <property type="project" value="UniProtKB-ARBA"/>
</dbReference>
<dbReference type="PANTHER" id="PTHR24220:SF689">
    <property type="entry name" value="LIPOPROTEIN-RELEASING SYSTEM ATP-BINDING PROTEIN LOLD"/>
    <property type="match status" value="1"/>
</dbReference>
<dbReference type="InterPro" id="IPR027417">
    <property type="entry name" value="P-loop_NTPase"/>
</dbReference>
<dbReference type="GO" id="GO:0022857">
    <property type="term" value="F:transmembrane transporter activity"/>
    <property type="evidence" value="ECO:0007669"/>
    <property type="project" value="TreeGrafter"/>
</dbReference>
<dbReference type="eggNOG" id="COG1136">
    <property type="taxonomic scope" value="Bacteria"/>
</dbReference>
<dbReference type="EC" id="3.6.3.-" evidence="5"/>
<dbReference type="Gene3D" id="3.40.50.300">
    <property type="entry name" value="P-loop containing nucleotide triphosphate hydrolases"/>
    <property type="match status" value="1"/>
</dbReference>
<dbReference type="InterPro" id="IPR017911">
    <property type="entry name" value="MacB-like_ATP-bd"/>
</dbReference>
<dbReference type="KEGG" id="msch:N508_000835"/>